<dbReference type="EMBL" id="QNRX01000001">
    <property type="protein sequence ID" value="RBP70167.1"/>
    <property type="molecule type" value="Genomic_DNA"/>
</dbReference>
<name>A0A366IG92_9FIRM</name>
<keyword evidence="2" id="KW-1185">Reference proteome</keyword>
<comment type="caution">
    <text evidence="1">The sequence shown here is derived from an EMBL/GenBank/DDBJ whole genome shotgun (WGS) entry which is preliminary data.</text>
</comment>
<proteinExistence type="predicted"/>
<dbReference type="RefSeq" id="WP_113919375.1">
    <property type="nucleotide sequence ID" value="NZ_QNRX01000001.1"/>
</dbReference>
<dbReference type="AlphaFoldDB" id="A0A366IG92"/>
<gene>
    <name evidence="1" type="ORF">DES36_101224</name>
</gene>
<sequence>MKLKEYLNMETDYLISHLTLNESMGDVIDTIQYEGLYQRFYQDVTKGFHLLTYSNQCENQSVEIYLVTNELEVEDCKDIRKEQMQLQVQYNANILQLIIGFRLNNKRIKVPINFNLEDRHISFELSKLLKQNMISVQFVSWKDGLLYKQWSSEIPITEKIKSAIIDFVELFLHEYNLEDKMPAINFDDLMIKNKADYLIMSIERQDIENRKVSKYANMLNTLYPNVLITHNLSESMDIEIKGYENDTRELWQISEVRNFIRELNKGFSQWFYFLDKNSEILYDITMCICGKILAEKDKYRMNNLLLHDFINDQLKNLNEVCYYLNDIEKYDELKRNSFAYYEMFLQ</sequence>
<accession>A0A366IG92</accession>
<dbReference type="OrthoDB" id="10021109at2"/>
<dbReference type="Proteomes" id="UP000253490">
    <property type="component" value="Unassembled WGS sequence"/>
</dbReference>
<reference evidence="1 2" key="1">
    <citation type="submission" date="2018-06" db="EMBL/GenBank/DDBJ databases">
        <title>Genomic Encyclopedia of Type Strains, Phase IV (KMG-IV): sequencing the most valuable type-strain genomes for metagenomic binning, comparative biology and taxonomic classification.</title>
        <authorList>
            <person name="Goeker M."/>
        </authorList>
    </citation>
    <scope>NUCLEOTIDE SEQUENCE [LARGE SCALE GENOMIC DNA]</scope>
    <source>
        <strain evidence="1 2">DSM 22112</strain>
    </source>
</reference>
<evidence type="ECO:0000313" key="1">
    <source>
        <dbReference type="EMBL" id="RBP70167.1"/>
    </source>
</evidence>
<organism evidence="1 2">
    <name type="scientific">Alkalibaculum bacchi</name>
    <dbReference type="NCBI Taxonomy" id="645887"/>
    <lineage>
        <taxon>Bacteria</taxon>
        <taxon>Bacillati</taxon>
        <taxon>Bacillota</taxon>
        <taxon>Clostridia</taxon>
        <taxon>Eubacteriales</taxon>
        <taxon>Eubacteriaceae</taxon>
        <taxon>Alkalibaculum</taxon>
    </lineage>
</organism>
<evidence type="ECO:0000313" key="2">
    <source>
        <dbReference type="Proteomes" id="UP000253490"/>
    </source>
</evidence>
<protein>
    <submittedName>
        <fullName evidence="1">Uncharacterized protein</fullName>
    </submittedName>
</protein>